<protein>
    <submittedName>
        <fullName evidence="1">BQ2448_5743 protein</fullName>
    </submittedName>
</protein>
<proteinExistence type="predicted"/>
<keyword evidence="2" id="KW-1185">Reference proteome</keyword>
<organism evidence="1 2">
    <name type="scientific">Microbotryum intermedium</name>
    <dbReference type="NCBI Taxonomy" id="269621"/>
    <lineage>
        <taxon>Eukaryota</taxon>
        <taxon>Fungi</taxon>
        <taxon>Dikarya</taxon>
        <taxon>Basidiomycota</taxon>
        <taxon>Pucciniomycotina</taxon>
        <taxon>Microbotryomycetes</taxon>
        <taxon>Microbotryales</taxon>
        <taxon>Microbotryaceae</taxon>
        <taxon>Microbotryum</taxon>
    </lineage>
</organism>
<reference evidence="2" key="1">
    <citation type="submission" date="2016-09" db="EMBL/GenBank/DDBJ databases">
        <authorList>
            <person name="Jeantristanb JTB J.-T."/>
            <person name="Ricardo R."/>
        </authorList>
    </citation>
    <scope>NUCLEOTIDE SEQUENCE [LARGE SCALE GENOMIC DNA]</scope>
</reference>
<sequence length="337" mass="37018">MKDIRSTACTTSVWLWTQADQVRPSAPDRARITLSHALLRPAKQVLPYPKPQTISRGDAPGPNVQTGRILSADTESSSVEIASPLLAPITYRRHLIQGLLRRCVTPPYFTVERLWPNQEEAARTHASRIAHSFVDGGVALTRHSALESSKVHDETRRGGTLPTGEAMSRLGLGRRGAWLVPVANSLPIPHTSVSEWAAHHSGLPPDSTRVLVDPVTRSTTKNTKRGLRHDLLPTIAWTEMRVRALWSILKSLGGRTDVGQLNAKCTFRSIPVSAPQLDWPDLIRVSCDSHYALRVRSLLGLVTVAMARLGQEDDRFLLAAHLVWVDDEGDPILTAAG</sequence>
<gene>
    <name evidence="1" type="ORF">BQ2448_5743</name>
</gene>
<dbReference type="OrthoDB" id="3143319at2759"/>
<accession>A0A238F233</accession>
<evidence type="ECO:0000313" key="1">
    <source>
        <dbReference type="EMBL" id="SCV67097.1"/>
    </source>
</evidence>
<name>A0A238F233_9BASI</name>
<dbReference type="AlphaFoldDB" id="A0A238F233"/>
<evidence type="ECO:0000313" key="2">
    <source>
        <dbReference type="Proteomes" id="UP000198372"/>
    </source>
</evidence>
<dbReference type="Proteomes" id="UP000198372">
    <property type="component" value="Unassembled WGS sequence"/>
</dbReference>
<dbReference type="EMBL" id="FMSP01000001">
    <property type="protein sequence ID" value="SCV67097.1"/>
    <property type="molecule type" value="Genomic_DNA"/>
</dbReference>